<keyword evidence="3" id="KW-1185">Reference proteome</keyword>
<evidence type="ECO:0000313" key="2">
    <source>
        <dbReference type="EMBL" id="MCV2866126.1"/>
    </source>
</evidence>
<dbReference type="EMBL" id="JAOWLA010000015">
    <property type="protein sequence ID" value="MCV2866126.1"/>
    <property type="molecule type" value="Genomic_DNA"/>
</dbReference>
<dbReference type="InterPro" id="IPR011009">
    <property type="entry name" value="Kinase-like_dom_sf"/>
</dbReference>
<accession>A0ABT2Z4X7</accession>
<dbReference type="Proteomes" id="UP001652503">
    <property type="component" value="Unassembled WGS sequence"/>
</dbReference>
<dbReference type="PANTHER" id="PTHR21310:SF57">
    <property type="entry name" value="BLR2944 PROTEIN"/>
    <property type="match status" value="1"/>
</dbReference>
<dbReference type="Pfam" id="PF01636">
    <property type="entry name" value="APH"/>
    <property type="match status" value="1"/>
</dbReference>
<comment type="caution">
    <text evidence="2">The sequence shown here is derived from an EMBL/GenBank/DDBJ whole genome shotgun (WGS) entry which is preliminary data.</text>
</comment>
<dbReference type="InterPro" id="IPR002575">
    <property type="entry name" value="Aminoglycoside_PTrfase"/>
</dbReference>
<dbReference type="InterPro" id="IPR041726">
    <property type="entry name" value="ACAD10_11_N"/>
</dbReference>
<feature type="domain" description="Aminoglycoside phosphotransferase" evidence="1">
    <location>
        <begin position="31"/>
        <end position="282"/>
    </location>
</feature>
<dbReference type="PANTHER" id="PTHR21310">
    <property type="entry name" value="AMINOGLYCOSIDE PHOSPHOTRANSFERASE-RELATED-RELATED"/>
    <property type="match status" value="1"/>
</dbReference>
<organism evidence="2 3">
    <name type="scientific">Albidovulum sediminicola</name>
    <dbReference type="NCBI Taxonomy" id="2984331"/>
    <lineage>
        <taxon>Bacteria</taxon>
        <taxon>Pseudomonadati</taxon>
        <taxon>Pseudomonadota</taxon>
        <taxon>Alphaproteobacteria</taxon>
        <taxon>Rhodobacterales</taxon>
        <taxon>Paracoccaceae</taxon>
        <taxon>Albidovulum</taxon>
    </lineage>
</organism>
<dbReference type="RefSeq" id="WP_263722658.1">
    <property type="nucleotide sequence ID" value="NZ_JAOWLA010000015.1"/>
</dbReference>
<evidence type="ECO:0000259" key="1">
    <source>
        <dbReference type="Pfam" id="PF01636"/>
    </source>
</evidence>
<gene>
    <name evidence="2" type="ORF">OE647_15485</name>
</gene>
<name>A0ABT2Z4X7_9RHOB</name>
<dbReference type="Gene3D" id="3.30.200.20">
    <property type="entry name" value="Phosphorylase Kinase, domain 1"/>
    <property type="match status" value="1"/>
</dbReference>
<sequence length="342" mass="36767">MATDLAPRFVALGPWLQGALGARSMAIARMEKLSGGAIQENWLIELVVEGGPRAGAQAWVLRTDAPSTISTSLGRPEEFAILRVVHAAGVTAPEPILLCEDAGVIGRPFYLMARAGGSAQGRKLVRDPGLASFGPALAERLGAELAKLHRVRPPVADLAFLPVPAGHPALTRIARYRADLDALPEGHPVLELALNWLEANAPPPNGVVLCHTDYRTGNYMVENGALTAILDWEFTSWSDPDEDIGWLCARCWRFGNDALKVGGIAGLDPFLKGYEAASGRQVDRARLPYWQVMAELRWAVIALQQGERCRSGTEVTQELALTGLMAAEMELNILNLIEGAGA</sequence>
<dbReference type="InterPro" id="IPR051678">
    <property type="entry name" value="AGP_Transferase"/>
</dbReference>
<dbReference type="CDD" id="cd05154">
    <property type="entry name" value="ACAD10_11_N-like"/>
    <property type="match status" value="1"/>
</dbReference>
<protein>
    <submittedName>
        <fullName evidence="2">Phosphotransferase family protein</fullName>
    </submittedName>
</protein>
<evidence type="ECO:0000313" key="3">
    <source>
        <dbReference type="Proteomes" id="UP001652503"/>
    </source>
</evidence>
<reference evidence="2 3" key="1">
    <citation type="submission" date="2022-10" db="EMBL/GenBank/DDBJ databases">
        <title>Defluviimonas sp. nov., isolated from ocean surface water.</title>
        <authorList>
            <person name="He W."/>
            <person name="Wang L."/>
            <person name="Zhang D.-F."/>
        </authorList>
    </citation>
    <scope>NUCLEOTIDE SEQUENCE [LARGE SCALE GENOMIC DNA]</scope>
    <source>
        <strain evidence="2 3">WL0075</strain>
    </source>
</reference>
<proteinExistence type="predicted"/>
<dbReference type="SUPFAM" id="SSF56112">
    <property type="entry name" value="Protein kinase-like (PK-like)"/>
    <property type="match status" value="1"/>
</dbReference>
<dbReference type="Gene3D" id="3.90.1200.10">
    <property type="match status" value="1"/>
</dbReference>